<dbReference type="RefSeq" id="WP_092127898.1">
    <property type="nucleotide sequence ID" value="NZ_FMYU01000003.1"/>
</dbReference>
<dbReference type="GO" id="GO:0003677">
    <property type="term" value="F:DNA binding"/>
    <property type="evidence" value="ECO:0007669"/>
    <property type="project" value="UniProtKB-KW"/>
</dbReference>
<feature type="domain" description="Ribbon-helix-helix protein CopG" evidence="8">
    <location>
        <begin position="6"/>
        <end position="46"/>
    </location>
</feature>
<evidence type="ECO:0000259" key="8">
    <source>
        <dbReference type="Pfam" id="PF01402"/>
    </source>
</evidence>
<feature type="binding site" evidence="7">
    <location>
        <position position="98"/>
    </location>
    <ligand>
        <name>Ni(2+)</name>
        <dbReference type="ChEBI" id="CHEBI:49786"/>
    </ligand>
</feature>
<evidence type="ECO:0000256" key="6">
    <source>
        <dbReference type="ARBA" id="ARBA00023163"/>
    </source>
</evidence>
<evidence type="ECO:0000256" key="1">
    <source>
        <dbReference type="ARBA" id="ARBA00008478"/>
    </source>
</evidence>
<keyword evidence="11" id="KW-1185">Reference proteome</keyword>
<feature type="domain" description="Transcription factor NikR nickel binding C-terminal" evidence="9">
    <location>
        <begin position="57"/>
        <end position="130"/>
    </location>
</feature>
<comment type="cofactor">
    <cofactor evidence="7">
        <name>Ni(2+)</name>
        <dbReference type="ChEBI" id="CHEBI:49786"/>
    </cofactor>
    <text evidence="7">Binds 1 nickel ion per subunit.</text>
</comment>
<comment type="similarity">
    <text evidence="1 7">Belongs to the transcriptional regulatory CopG/NikR family.</text>
</comment>
<dbReference type="GO" id="GO:0016151">
    <property type="term" value="F:nickel cation binding"/>
    <property type="evidence" value="ECO:0007669"/>
    <property type="project" value="UniProtKB-UniRule"/>
</dbReference>
<evidence type="ECO:0000256" key="2">
    <source>
        <dbReference type="ARBA" id="ARBA00022596"/>
    </source>
</evidence>
<evidence type="ECO:0000313" key="10">
    <source>
        <dbReference type="EMBL" id="SDC21031.1"/>
    </source>
</evidence>
<dbReference type="InterPro" id="IPR013321">
    <property type="entry name" value="Arc_rbn_hlx_hlx"/>
</dbReference>
<dbReference type="CDD" id="cd22231">
    <property type="entry name" value="RHH_NikR_HicB-like"/>
    <property type="match status" value="1"/>
</dbReference>
<dbReference type="InterPro" id="IPR014864">
    <property type="entry name" value="TF_NikR_Ni-bd_C"/>
</dbReference>
<gene>
    <name evidence="10" type="ORF">SAMN05660835_00457</name>
</gene>
<dbReference type="Gene3D" id="1.10.1220.10">
    <property type="entry name" value="Met repressor-like"/>
    <property type="match status" value="1"/>
</dbReference>
<dbReference type="InterPro" id="IPR027271">
    <property type="entry name" value="Acetolactate_synth/TF_NikR_C"/>
</dbReference>
<dbReference type="NCBIfam" id="NF003381">
    <property type="entry name" value="PRK04460.1"/>
    <property type="match status" value="1"/>
</dbReference>
<proteinExistence type="inferred from homology"/>
<dbReference type="InterPro" id="IPR010985">
    <property type="entry name" value="Ribbon_hlx_hlx"/>
</dbReference>
<feature type="binding site" evidence="7">
    <location>
        <position position="90"/>
    </location>
    <ligand>
        <name>Ni(2+)</name>
        <dbReference type="ChEBI" id="CHEBI:49786"/>
    </ligand>
</feature>
<evidence type="ECO:0000259" key="9">
    <source>
        <dbReference type="Pfam" id="PF08753"/>
    </source>
</evidence>
<dbReference type="InterPro" id="IPR002145">
    <property type="entry name" value="CopG"/>
</dbReference>
<comment type="function">
    <text evidence="7">Transcriptional regulator.</text>
</comment>
<keyword evidence="4 7" id="KW-0805">Transcription regulation</keyword>
<dbReference type="HAMAP" id="MF_00476">
    <property type="entry name" value="NikR"/>
    <property type="match status" value="1"/>
</dbReference>
<dbReference type="AlphaFoldDB" id="A0A1G6JQU1"/>
<feature type="binding site" evidence="7">
    <location>
        <position position="92"/>
    </location>
    <ligand>
        <name>Ni(2+)</name>
        <dbReference type="ChEBI" id="CHEBI:49786"/>
    </ligand>
</feature>
<dbReference type="InterPro" id="IPR050192">
    <property type="entry name" value="CopG/NikR_regulator"/>
</dbReference>
<keyword evidence="5 7" id="KW-0238">DNA-binding</keyword>
<dbReference type="Proteomes" id="UP000199411">
    <property type="component" value="Unassembled WGS sequence"/>
</dbReference>
<evidence type="ECO:0000313" key="11">
    <source>
        <dbReference type="Proteomes" id="UP000199411"/>
    </source>
</evidence>
<dbReference type="GO" id="GO:0003700">
    <property type="term" value="F:DNA-binding transcription factor activity"/>
    <property type="evidence" value="ECO:0007669"/>
    <property type="project" value="UniProtKB-UniRule"/>
</dbReference>
<feature type="binding site" evidence="7">
    <location>
        <position position="79"/>
    </location>
    <ligand>
        <name>Ni(2+)</name>
        <dbReference type="ChEBI" id="CHEBI:49786"/>
    </ligand>
</feature>
<evidence type="ECO:0000256" key="5">
    <source>
        <dbReference type="ARBA" id="ARBA00023125"/>
    </source>
</evidence>
<dbReference type="NCBIfam" id="NF001884">
    <property type="entry name" value="PRK00630.1"/>
    <property type="match status" value="1"/>
</dbReference>
<reference evidence="11" key="1">
    <citation type="submission" date="2016-10" db="EMBL/GenBank/DDBJ databases">
        <authorList>
            <person name="Varghese N."/>
            <person name="Submissions S."/>
        </authorList>
    </citation>
    <scope>NUCLEOTIDE SEQUENCE [LARGE SCALE GENOMIC DNA]</scope>
    <source>
        <strain evidence="11">DSM 8415</strain>
    </source>
</reference>
<keyword evidence="3 7" id="KW-0479">Metal-binding</keyword>
<dbReference type="GO" id="GO:0010045">
    <property type="term" value="P:response to nickel cation"/>
    <property type="evidence" value="ECO:0007669"/>
    <property type="project" value="InterPro"/>
</dbReference>
<evidence type="ECO:0000256" key="3">
    <source>
        <dbReference type="ARBA" id="ARBA00022723"/>
    </source>
</evidence>
<dbReference type="InterPro" id="IPR022988">
    <property type="entry name" value="Ni_resp_reg_NikR"/>
</dbReference>
<protein>
    <recommendedName>
        <fullName evidence="7">Putative nickel-responsive regulator</fullName>
    </recommendedName>
</protein>
<dbReference type="PANTHER" id="PTHR34719">
    <property type="entry name" value="NICKEL-RESPONSIVE REGULATOR"/>
    <property type="match status" value="1"/>
</dbReference>
<evidence type="ECO:0000256" key="7">
    <source>
        <dbReference type="HAMAP-Rule" id="MF_00476"/>
    </source>
</evidence>
<dbReference type="SUPFAM" id="SSF47598">
    <property type="entry name" value="Ribbon-helix-helix"/>
    <property type="match status" value="1"/>
</dbReference>
<dbReference type="Gene3D" id="3.30.70.1150">
    <property type="entry name" value="ACT-like. Chain A, domain 2"/>
    <property type="match status" value="1"/>
</dbReference>
<dbReference type="InterPro" id="IPR045865">
    <property type="entry name" value="ACT-like_dom_sf"/>
</dbReference>
<evidence type="ECO:0000256" key="4">
    <source>
        <dbReference type="ARBA" id="ARBA00023015"/>
    </source>
</evidence>
<dbReference type="EMBL" id="FMYU01000003">
    <property type="protein sequence ID" value="SDC21031.1"/>
    <property type="molecule type" value="Genomic_DNA"/>
</dbReference>
<sequence>MDETIRFSISLPESLLKELDEKMIKKGYASRSEFVRDLIRKELVEEKWSSTSEEVYGVLTIIYDHHKKELAERLIDIQHDWPLNIVCTTHIHMDHHNCLENTILRGIPESIEEIAIKISGLNGVKFSKLTRAASIEK</sequence>
<accession>A0A1G6JQU1</accession>
<keyword evidence="2 7" id="KW-0533">Nickel</keyword>
<dbReference type="NCBIfam" id="NF002815">
    <property type="entry name" value="PRK02967.1"/>
    <property type="match status" value="1"/>
</dbReference>
<organism evidence="10 11">
    <name type="scientific">Desulfurella multipotens</name>
    <dbReference type="NCBI Taxonomy" id="79269"/>
    <lineage>
        <taxon>Bacteria</taxon>
        <taxon>Pseudomonadati</taxon>
        <taxon>Campylobacterota</taxon>
        <taxon>Desulfurellia</taxon>
        <taxon>Desulfurellales</taxon>
        <taxon>Desulfurellaceae</taxon>
        <taxon>Desulfurella</taxon>
    </lineage>
</organism>
<dbReference type="Pfam" id="PF08753">
    <property type="entry name" value="NikR_C"/>
    <property type="match status" value="1"/>
</dbReference>
<dbReference type="OrthoDB" id="9806294at2"/>
<dbReference type="NCBIfam" id="NF002169">
    <property type="entry name" value="PRK01002.1"/>
    <property type="match status" value="1"/>
</dbReference>
<dbReference type="SUPFAM" id="SSF55021">
    <property type="entry name" value="ACT-like"/>
    <property type="match status" value="1"/>
</dbReference>
<name>A0A1G6JQU1_9BACT</name>
<dbReference type="Pfam" id="PF01402">
    <property type="entry name" value="RHH_1"/>
    <property type="match status" value="1"/>
</dbReference>
<dbReference type="PANTHER" id="PTHR34719:SF2">
    <property type="entry name" value="NICKEL-RESPONSIVE REGULATOR"/>
    <property type="match status" value="1"/>
</dbReference>
<keyword evidence="6 7" id="KW-0804">Transcription</keyword>